<proteinExistence type="predicted"/>
<dbReference type="EMBL" id="GBRH01210165">
    <property type="protein sequence ID" value="JAD87730.1"/>
    <property type="molecule type" value="Transcribed_RNA"/>
</dbReference>
<reference evidence="1" key="2">
    <citation type="journal article" date="2015" name="Data Brief">
        <title>Shoot transcriptome of the giant reed, Arundo donax.</title>
        <authorList>
            <person name="Barrero R.A."/>
            <person name="Guerrero F.D."/>
            <person name="Moolhuijzen P."/>
            <person name="Goolsby J.A."/>
            <person name="Tidwell J."/>
            <person name="Bellgard S.E."/>
            <person name="Bellgard M.I."/>
        </authorList>
    </citation>
    <scope>NUCLEOTIDE SEQUENCE</scope>
    <source>
        <tissue evidence="1">Shoot tissue taken approximately 20 cm above the soil surface</tissue>
    </source>
</reference>
<organism evidence="1">
    <name type="scientific">Arundo donax</name>
    <name type="common">Giant reed</name>
    <name type="synonym">Donax arundinaceus</name>
    <dbReference type="NCBI Taxonomy" id="35708"/>
    <lineage>
        <taxon>Eukaryota</taxon>
        <taxon>Viridiplantae</taxon>
        <taxon>Streptophyta</taxon>
        <taxon>Embryophyta</taxon>
        <taxon>Tracheophyta</taxon>
        <taxon>Spermatophyta</taxon>
        <taxon>Magnoliopsida</taxon>
        <taxon>Liliopsida</taxon>
        <taxon>Poales</taxon>
        <taxon>Poaceae</taxon>
        <taxon>PACMAD clade</taxon>
        <taxon>Arundinoideae</taxon>
        <taxon>Arundineae</taxon>
        <taxon>Arundo</taxon>
    </lineage>
</organism>
<accession>A0A0A9DQ02</accession>
<reference evidence="1" key="1">
    <citation type="submission" date="2014-09" db="EMBL/GenBank/DDBJ databases">
        <authorList>
            <person name="Magalhaes I.L.F."/>
            <person name="Oliveira U."/>
            <person name="Santos F.R."/>
            <person name="Vidigal T.H.D.A."/>
            <person name="Brescovit A.D."/>
            <person name="Santos A.J."/>
        </authorList>
    </citation>
    <scope>NUCLEOTIDE SEQUENCE</scope>
    <source>
        <tissue evidence="1">Shoot tissue taken approximately 20 cm above the soil surface</tissue>
    </source>
</reference>
<protein>
    <submittedName>
        <fullName evidence="1">Uncharacterized protein</fullName>
    </submittedName>
</protein>
<evidence type="ECO:0000313" key="1">
    <source>
        <dbReference type="EMBL" id="JAD87730.1"/>
    </source>
</evidence>
<name>A0A0A9DQ02_ARUDO</name>
<sequence length="67" mass="7991">MVSYDNLILCQFSEWEDGVWASNFIYDPIMNLLWIFSKTFSWMIFRQLVFLLTKSLSCSGAMDMCRF</sequence>
<dbReference type="AlphaFoldDB" id="A0A0A9DQ02"/>